<dbReference type="AlphaFoldDB" id="A0A444YNR3"/>
<dbReference type="EMBL" id="SDMP01000016">
    <property type="protein sequence ID" value="RYR03535.1"/>
    <property type="molecule type" value="Genomic_DNA"/>
</dbReference>
<keyword evidence="2" id="KW-1185">Reference proteome</keyword>
<protein>
    <submittedName>
        <fullName evidence="1">Uncharacterized protein</fullName>
    </submittedName>
</protein>
<organism evidence="1 2">
    <name type="scientific">Arachis hypogaea</name>
    <name type="common">Peanut</name>
    <dbReference type="NCBI Taxonomy" id="3818"/>
    <lineage>
        <taxon>Eukaryota</taxon>
        <taxon>Viridiplantae</taxon>
        <taxon>Streptophyta</taxon>
        <taxon>Embryophyta</taxon>
        <taxon>Tracheophyta</taxon>
        <taxon>Spermatophyta</taxon>
        <taxon>Magnoliopsida</taxon>
        <taxon>eudicotyledons</taxon>
        <taxon>Gunneridae</taxon>
        <taxon>Pentapetalae</taxon>
        <taxon>rosids</taxon>
        <taxon>fabids</taxon>
        <taxon>Fabales</taxon>
        <taxon>Fabaceae</taxon>
        <taxon>Papilionoideae</taxon>
        <taxon>50 kb inversion clade</taxon>
        <taxon>dalbergioids sensu lato</taxon>
        <taxon>Dalbergieae</taxon>
        <taxon>Pterocarpus clade</taxon>
        <taxon>Arachis</taxon>
    </lineage>
</organism>
<dbReference type="Proteomes" id="UP000289738">
    <property type="component" value="Chromosome B06"/>
</dbReference>
<evidence type="ECO:0000313" key="2">
    <source>
        <dbReference type="Proteomes" id="UP000289738"/>
    </source>
</evidence>
<gene>
    <name evidence="1" type="ORF">Ahy_B06g082561</name>
</gene>
<reference evidence="1 2" key="1">
    <citation type="submission" date="2019-01" db="EMBL/GenBank/DDBJ databases">
        <title>Sequencing of cultivated peanut Arachis hypogaea provides insights into genome evolution and oil improvement.</title>
        <authorList>
            <person name="Chen X."/>
        </authorList>
    </citation>
    <scope>NUCLEOTIDE SEQUENCE [LARGE SCALE GENOMIC DNA]</scope>
    <source>
        <strain evidence="2">cv. Fuhuasheng</strain>
        <tissue evidence="1">Leaves</tissue>
    </source>
</reference>
<evidence type="ECO:0000313" key="1">
    <source>
        <dbReference type="EMBL" id="RYR03535.1"/>
    </source>
</evidence>
<accession>A0A444YNR3</accession>
<comment type="caution">
    <text evidence="1">The sequence shown here is derived from an EMBL/GenBank/DDBJ whole genome shotgun (WGS) entry which is preliminary data.</text>
</comment>
<proteinExistence type="predicted"/>
<sequence>MTATLISSMLMDDMTAFSSFSVATHSLTRFTFKSPVIVALVRWCDMTFSKSIQDTSRCMDLSHSYLNGE</sequence>
<name>A0A444YNR3_ARAHY</name>